<proteinExistence type="predicted"/>
<organism evidence="2 3">
    <name type="scientific">Penicillium digitatum</name>
    <name type="common">Green mold</name>
    <dbReference type="NCBI Taxonomy" id="36651"/>
    <lineage>
        <taxon>Eukaryota</taxon>
        <taxon>Fungi</taxon>
        <taxon>Dikarya</taxon>
        <taxon>Ascomycota</taxon>
        <taxon>Pezizomycotina</taxon>
        <taxon>Eurotiomycetes</taxon>
        <taxon>Eurotiomycetidae</taxon>
        <taxon>Eurotiales</taxon>
        <taxon>Aspergillaceae</taxon>
        <taxon>Penicillium</taxon>
    </lineage>
</organism>
<evidence type="ECO:0000313" key="3">
    <source>
        <dbReference type="Proteomes" id="UP000595662"/>
    </source>
</evidence>
<feature type="domain" description="Amidase" evidence="1">
    <location>
        <begin position="61"/>
        <end position="361"/>
    </location>
</feature>
<gene>
    <name evidence="2" type="ORF">Pdw03_7860</name>
</gene>
<dbReference type="InterPro" id="IPR036928">
    <property type="entry name" value="AS_sf"/>
</dbReference>
<dbReference type="GeneID" id="26234094"/>
<dbReference type="VEuPathDB" id="FungiDB:PDIP_57780"/>
<evidence type="ECO:0000259" key="1">
    <source>
        <dbReference type="Pfam" id="PF01425"/>
    </source>
</evidence>
<dbReference type="SUPFAM" id="SSF75304">
    <property type="entry name" value="Amidase signature (AS) enzymes"/>
    <property type="match status" value="1"/>
</dbReference>
<dbReference type="Proteomes" id="UP000595662">
    <property type="component" value="Chromosome 3"/>
</dbReference>
<reference evidence="2 3" key="1">
    <citation type="submission" date="2020-08" db="EMBL/GenBank/DDBJ databases">
        <title>The completed genome sequence of the pathogenic ascomycete fungus Penicillium digitatum.</title>
        <authorList>
            <person name="Wang M."/>
        </authorList>
    </citation>
    <scope>NUCLEOTIDE SEQUENCE [LARGE SCALE GENOMIC DNA]</scope>
    <source>
        <strain evidence="2 3">PdW03</strain>
    </source>
</reference>
<dbReference type="RefSeq" id="XP_065956865.1">
    <property type="nucleotide sequence ID" value="XM_066101782.1"/>
</dbReference>
<dbReference type="InterPro" id="IPR023631">
    <property type="entry name" value="Amidase_dom"/>
</dbReference>
<dbReference type="Pfam" id="PF01425">
    <property type="entry name" value="Amidase"/>
    <property type="match status" value="1"/>
</dbReference>
<dbReference type="PANTHER" id="PTHR42678">
    <property type="entry name" value="AMIDASE"/>
    <property type="match status" value="1"/>
</dbReference>
<dbReference type="EMBL" id="CP060776">
    <property type="protein sequence ID" value="QQK43959.1"/>
    <property type="molecule type" value="Genomic_DNA"/>
</dbReference>
<accession>A0A7T6XMQ8</accession>
<evidence type="ECO:0000313" key="2">
    <source>
        <dbReference type="EMBL" id="QQK43959.1"/>
    </source>
</evidence>
<protein>
    <submittedName>
        <fullName evidence="2">Amidase family protein</fullName>
    </submittedName>
</protein>
<dbReference type="PANTHER" id="PTHR42678:SF37">
    <property type="entry name" value="AMIDASE C869.01-RELATED"/>
    <property type="match status" value="1"/>
</dbReference>
<sequence>MAPLIQTLILTDPYLYDFPRLGGDGAAQFPMRTCHGFQLEEATVDEIQAELTVGNFTSVQLLECYMDRVYQTQPYLNAILQVNPDAFSIAEQLDDERTSGIVRGPLHGIPFIVKDNIATKDRLETTAGSWALLGNVVPRDSHVVHGMRKAGALLLGKAALSEWADMRSNNYSEGFSARGGQCRSAYNFTVNPGGSSTGSGVAVSANLVPIALGTETDGSVINPAQRNSIVGIKPTVGLTSRAGVIPESTHQDTVGTFGKTVRDAVYALDAIYGIDPRDNYTSAQEGLTPVGGYAQFLTNQTALKGAVFGIPWESFWALGDADQIAQLLELVELIESAGATVINGTELPHYKEIVSPDGWNWDYGTTRGYPNESSYSYIKVDFYNNLRDYLSEVENTNVRSVEDLVQYNIDNYGSEGGLPGIHPAFGSGQDGLIASLESKGVMDETYFQALEFCRRTTREEGIDAALKQGNVTLDGLLIPPDVAQSVEIAAQAGYPVITLPGGVSDVSGMPFGLALVNTAFSEATLIKYASAIEDLKKNQGAKWDRPLPEWRGYLERPLPVAF</sequence>
<name>A0A7T6XMQ8_PENDI</name>
<dbReference type="AlphaFoldDB" id="A0A7T6XMQ8"/>
<dbReference type="Gene3D" id="3.90.1300.10">
    <property type="entry name" value="Amidase signature (AS) domain"/>
    <property type="match status" value="1"/>
</dbReference>